<feature type="region of interest" description="Disordered" evidence="11">
    <location>
        <begin position="1"/>
        <end position="25"/>
    </location>
</feature>
<dbReference type="OrthoDB" id="5377392at2759"/>
<dbReference type="Proteomes" id="UP000736335">
    <property type="component" value="Unassembled WGS sequence"/>
</dbReference>
<accession>A0A9P6HQW4</accession>
<evidence type="ECO:0000256" key="6">
    <source>
        <dbReference type="ARBA" id="ARBA00022842"/>
    </source>
</evidence>
<dbReference type="GO" id="GO:0003677">
    <property type="term" value="F:DNA binding"/>
    <property type="evidence" value="ECO:0007669"/>
    <property type="project" value="UniProtKB-UniRule"/>
</dbReference>
<gene>
    <name evidence="14" type="ORF">BJ322DRAFT_1030406</name>
</gene>
<dbReference type="SUPFAM" id="SSF56726">
    <property type="entry name" value="DNA topoisomerase IV, alpha subunit"/>
    <property type="match status" value="1"/>
</dbReference>
<name>A0A9P6HQW4_9AGAM</name>
<keyword evidence="6" id="KW-0460">Magnesium</keyword>
<dbReference type="GO" id="GO:0005524">
    <property type="term" value="F:ATP binding"/>
    <property type="evidence" value="ECO:0007669"/>
    <property type="project" value="InterPro"/>
</dbReference>
<evidence type="ECO:0000259" key="13">
    <source>
        <dbReference type="Pfam" id="PF21180"/>
    </source>
</evidence>
<dbReference type="Pfam" id="PF21180">
    <property type="entry name" value="TOP6A-Spo11_Toprim"/>
    <property type="match status" value="1"/>
</dbReference>
<dbReference type="GO" id="GO:0042138">
    <property type="term" value="P:meiotic DNA double-strand break formation"/>
    <property type="evidence" value="ECO:0007669"/>
    <property type="project" value="TreeGrafter"/>
</dbReference>
<dbReference type="GO" id="GO:0003918">
    <property type="term" value="F:DNA topoisomerase type II (double strand cut, ATP-hydrolyzing) activity"/>
    <property type="evidence" value="ECO:0007669"/>
    <property type="project" value="UniProtKB-UniRule"/>
</dbReference>
<keyword evidence="9 10" id="KW-0413">Isomerase</keyword>
<dbReference type="PANTHER" id="PTHR10848:SF0">
    <property type="entry name" value="MEIOTIC RECOMBINATION PROTEIN SPO11"/>
    <property type="match status" value="1"/>
</dbReference>
<dbReference type="InterPro" id="IPR036078">
    <property type="entry name" value="Spo11/TopoVI_A_sf"/>
</dbReference>
<reference evidence="14" key="1">
    <citation type="journal article" date="2020" name="Nat. Commun.">
        <title>Large-scale genome sequencing of mycorrhizal fungi provides insights into the early evolution of symbiotic traits.</title>
        <authorList>
            <person name="Miyauchi S."/>
            <person name="Kiss E."/>
            <person name="Kuo A."/>
            <person name="Drula E."/>
            <person name="Kohler A."/>
            <person name="Sanchez-Garcia M."/>
            <person name="Morin E."/>
            <person name="Andreopoulos B."/>
            <person name="Barry K.W."/>
            <person name="Bonito G."/>
            <person name="Buee M."/>
            <person name="Carver A."/>
            <person name="Chen C."/>
            <person name="Cichocki N."/>
            <person name="Clum A."/>
            <person name="Culley D."/>
            <person name="Crous P.W."/>
            <person name="Fauchery L."/>
            <person name="Girlanda M."/>
            <person name="Hayes R.D."/>
            <person name="Keri Z."/>
            <person name="LaButti K."/>
            <person name="Lipzen A."/>
            <person name="Lombard V."/>
            <person name="Magnuson J."/>
            <person name="Maillard F."/>
            <person name="Murat C."/>
            <person name="Nolan M."/>
            <person name="Ohm R.A."/>
            <person name="Pangilinan J."/>
            <person name="Pereira M.F."/>
            <person name="Perotto S."/>
            <person name="Peter M."/>
            <person name="Pfister S."/>
            <person name="Riley R."/>
            <person name="Sitrit Y."/>
            <person name="Stielow J.B."/>
            <person name="Szollosi G."/>
            <person name="Zifcakova L."/>
            <person name="Stursova M."/>
            <person name="Spatafora J.W."/>
            <person name="Tedersoo L."/>
            <person name="Vaario L.M."/>
            <person name="Yamada A."/>
            <person name="Yan M."/>
            <person name="Wang P."/>
            <person name="Xu J."/>
            <person name="Bruns T."/>
            <person name="Baldrian P."/>
            <person name="Vilgalys R."/>
            <person name="Dunand C."/>
            <person name="Henrissat B."/>
            <person name="Grigoriev I.V."/>
            <person name="Hibbett D."/>
            <person name="Nagy L.G."/>
            <person name="Martin F.M."/>
        </authorList>
    </citation>
    <scope>NUCLEOTIDE SEQUENCE</scope>
    <source>
        <strain evidence="14">UH-Tt-Lm1</strain>
    </source>
</reference>
<organism evidence="14 15">
    <name type="scientific">Thelephora terrestris</name>
    <dbReference type="NCBI Taxonomy" id="56493"/>
    <lineage>
        <taxon>Eukaryota</taxon>
        <taxon>Fungi</taxon>
        <taxon>Dikarya</taxon>
        <taxon>Basidiomycota</taxon>
        <taxon>Agaricomycotina</taxon>
        <taxon>Agaricomycetes</taxon>
        <taxon>Thelephorales</taxon>
        <taxon>Thelephoraceae</taxon>
        <taxon>Thelephora</taxon>
    </lineage>
</organism>
<keyword evidence="5" id="KW-0479">Metal-binding</keyword>
<keyword evidence="15" id="KW-1185">Reference proteome</keyword>
<evidence type="ECO:0000256" key="5">
    <source>
        <dbReference type="ARBA" id="ARBA00022723"/>
    </source>
</evidence>
<keyword evidence="7 10" id="KW-0799">Topoisomerase</keyword>
<evidence type="ECO:0000259" key="12">
    <source>
        <dbReference type="Pfam" id="PF04406"/>
    </source>
</evidence>
<dbReference type="Pfam" id="PF04406">
    <property type="entry name" value="TP6A_N"/>
    <property type="match status" value="1"/>
</dbReference>
<feature type="domain" description="Topoisomerase 6 subunit A/Spo11 TOPRIM" evidence="13">
    <location>
        <begin position="216"/>
        <end position="323"/>
    </location>
</feature>
<comment type="catalytic activity">
    <reaction evidence="1 10">
        <text>ATP-dependent breakage, passage and rejoining of double-stranded DNA.</text>
        <dbReference type="EC" id="5.6.2.2"/>
    </reaction>
</comment>
<evidence type="ECO:0000313" key="14">
    <source>
        <dbReference type="EMBL" id="KAF9792623.1"/>
    </source>
</evidence>
<sequence length="334" mass="36682">MDENVDYLWSTTDDETDDAASEGSYMDIDPKDVAIDGIEALVLSFLTQLDCALNPETVEEGESVVAPLKPKIELQITNRFKRAQDGVAAIRKLKFPQRLKCASSRPFAQLFRVMDIVHEAVINEAPATKRNIYYRQVSLFKTQATVDRLVDDLAATFNVGRADLNVRASPKGLLCGSCIRIKLEDGNVVTPSDEEACLIPHAEEIAIFNVDPELSWVLIVEKEAVFQTLCNSGFTRLLKIGRGLIVTGKGFPDVATRALVKTLASNLPETIPIMALVDGDPSGLSILSTYMKGSIAMQHESDTLAAGERIKWIGIHLSELSRWTRMSMPSGSRG</sequence>
<dbReference type="InterPro" id="IPR036388">
    <property type="entry name" value="WH-like_DNA-bd_sf"/>
</dbReference>
<comment type="cofactor">
    <cofactor evidence="2">
        <name>Mg(2+)</name>
        <dbReference type="ChEBI" id="CHEBI:18420"/>
    </cofactor>
</comment>
<evidence type="ECO:0000256" key="11">
    <source>
        <dbReference type="SAM" id="MobiDB-lite"/>
    </source>
</evidence>
<protein>
    <recommendedName>
        <fullName evidence="4">DNA topoisomerase (ATP-hydrolyzing)</fullName>
        <ecNumber evidence="4">5.6.2.2</ecNumber>
    </recommendedName>
</protein>
<dbReference type="GO" id="GO:0000228">
    <property type="term" value="C:nuclear chromosome"/>
    <property type="evidence" value="ECO:0007669"/>
    <property type="project" value="TreeGrafter"/>
</dbReference>
<dbReference type="EMBL" id="WIUZ02000001">
    <property type="protein sequence ID" value="KAF9792623.1"/>
    <property type="molecule type" value="Genomic_DNA"/>
</dbReference>
<evidence type="ECO:0000256" key="3">
    <source>
        <dbReference type="ARBA" id="ARBA00006559"/>
    </source>
</evidence>
<dbReference type="PRINTS" id="PR01550">
    <property type="entry name" value="TOP6AFAMILY"/>
</dbReference>
<evidence type="ECO:0000256" key="8">
    <source>
        <dbReference type="ARBA" id="ARBA00023125"/>
    </source>
</evidence>
<evidence type="ECO:0000256" key="7">
    <source>
        <dbReference type="ARBA" id="ARBA00023029"/>
    </source>
</evidence>
<feature type="domain" description="Spo11/DNA topoisomerase VI subunit A N-terminal" evidence="12">
    <location>
        <begin position="106"/>
        <end position="166"/>
    </location>
</feature>
<dbReference type="Gene3D" id="1.10.10.10">
    <property type="entry name" value="Winged helix-like DNA-binding domain superfamily/Winged helix DNA-binding domain"/>
    <property type="match status" value="1"/>
</dbReference>
<dbReference type="CDD" id="cd00223">
    <property type="entry name" value="TOPRIM_TopoIIB_SPO"/>
    <property type="match status" value="1"/>
</dbReference>
<dbReference type="Gene3D" id="3.40.1360.10">
    <property type="match status" value="1"/>
</dbReference>
<dbReference type="PANTHER" id="PTHR10848">
    <property type="entry name" value="MEIOTIC RECOMBINATION PROTEIN SPO11"/>
    <property type="match status" value="1"/>
</dbReference>
<evidence type="ECO:0000256" key="9">
    <source>
        <dbReference type="ARBA" id="ARBA00023235"/>
    </source>
</evidence>
<dbReference type="GO" id="GO:0046872">
    <property type="term" value="F:metal ion binding"/>
    <property type="evidence" value="ECO:0007669"/>
    <property type="project" value="UniProtKB-KW"/>
</dbReference>
<evidence type="ECO:0000256" key="1">
    <source>
        <dbReference type="ARBA" id="ARBA00000185"/>
    </source>
</evidence>
<evidence type="ECO:0000313" key="15">
    <source>
        <dbReference type="Proteomes" id="UP000736335"/>
    </source>
</evidence>
<evidence type="ECO:0000256" key="10">
    <source>
        <dbReference type="PROSITE-ProRule" id="PRU01385"/>
    </source>
</evidence>
<proteinExistence type="inferred from homology"/>
<comment type="caution">
    <text evidence="14">The sequence shown here is derived from an EMBL/GenBank/DDBJ whole genome shotgun (WGS) entry which is preliminary data.</text>
</comment>
<evidence type="ECO:0000256" key="2">
    <source>
        <dbReference type="ARBA" id="ARBA00001946"/>
    </source>
</evidence>
<dbReference type="EC" id="5.6.2.2" evidence="4"/>
<keyword evidence="8 10" id="KW-0238">DNA-binding</keyword>
<dbReference type="InterPro" id="IPR034136">
    <property type="entry name" value="TOPRIM_Topo6A/Spo11"/>
</dbReference>
<reference evidence="14" key="2">
    <citation type="submission" date="2020-11" db="EMBL/GenBank/DDBJ databases">
        <authorList>
            <consortium name="DOE Joint Genome Institute"/>
            <person name="Kuo A."/>
            <person name="Miyauchi S."/>
            <person name="Kiss E."/>
            <person name="Drula E."/>
            <person name="Kohler A."/>
            <person name="Sanchez-Garcia M."/>
            <person name="Andreopoulos B."/>
            <person name="Barry K.W."/>
            <person name="Bonito G."/>
            <person name="Buee M."/>
            <person name="Carver A."/>
            <person name="Chen C."/>
            <person name="Cichocki N."/>
            <person name="Clum A."/>
            <person name="Culley D."/>
            <person name="Crous P.W."/>
            <person name="Fauchery L."/>
            <person name="Girlanda M."/>
            <person name="Hayes R."/>
            <person name="Keri Z."/>
            <person name="Labutti K."/>
            <person name="Lipzen A."/>
            <person name="Lombard V."/>
            <person name="Magnuson J."/>
            <person name="Maillard F."/>
            <person name="Morin E."/>
            <person name="Murat C."/>
            <person name="Nolan M."/>
            <person name="Ohm R."/>
            <person name="Pangilinan J."/>
            <person name="Pereira M."/>
            <person name="Perotto S."/>
            <person name="Peter M."/>
            <person name="Riley R."/>
            <person name="Sitrit Y."/>
            <person name="Stielow B."/>
            <person name="Szollosi G."/>
            <person name="Zifcakova L."/>
            <person name="Stursova M."/>
            <person name="Spatafora J.W."/>
            <person name="Tedersoo L."/>
            <person name="Vaario L.-M."/>
            <person name="Yamada A."/>
            <person name="Yan M."/>
            <person name="Wang P."/>
            <person name="Xu J."/>
            <person name="Bruns T."/>
            <person name="Baldrian P."/>
            <person name="Vilgalys R."/>
            <person name="Henrissat B."/>
            <person name="Grigoriev I.V."/>
            <person name="Hibbett D."/>
            <person name="Nagy L.G."/>
            <person name="Martin F.M."/>
        </authorList>
    </citation>
    <scope>NUCLEOTIDE SEQUENCE</scope>
    <source>
        <strain evidence="14">UH-Tt-Lm1</strain>
    </source>
</reference>
<dbReference type="GO" id="GO:0000706">
    <property type="term" value="P:meiotic DNA double-strand break processing"/>
    <property type="evidence" value="ECO:0007669"/>
    <property type="project" value="TreeGrafter"/>
</dbReference>
<dbReference type="PROSITE" id="PS52041">
    <property type="entry name" value="TOPO_IIB"/>
    <property type="match status" value="1"/>
</dbReference>
<evidence type="ECO:0000256" key="4">
    <source>
        <dbReference type="ARBA" id="ARBA00012895"/>
    </source>
</evidence>
<dbReference type="InterPro" id="IPR002815">
    <property type="entry name" value="Spo11/TopoVI_A"/>
</dbReference>
<dbReference type="InterPro" id="IPR013049">
    <property type="entry name" value="Spo11/TopoVI_A_N"/>
</dbReference>
<dbReference type="AlphaFoldDB" id="A0A9P6HQW4"/>
<comment type="similarity">
    <text evidence="3 10">Belongs to the TOP6A family.</text>
</comment>
<dbReference type="GO" id="GO:0007131">
    <property type="term" value="P:reciprocal meiotic recombination"/>
    <property type="evidence" value="ECO:0007669"/>
    <property type="project" value="TreeGrafter"/>
</dbReference>
<feature type="active site" description="O-(5'-phospho-DNA)-tyrosine intermediate" evidence="10">
    <location>
        <position position="134"/>
    </location>
</feature>